<evidence type="ECO:0000256" key="1">
    <source>
        <dbReference type="ARBA" id="ARBA00022801"/>
    </source>
</evidence>
<feature type="active site" description="Proton donor" evidence="2">
    <location>
        <position position="45"/>
    </location>
</feature>
<reference evidence="4 5" key="1">
    <citation type="submission" date="2013-08" db="EMBL/GenBank/DDBJ databases">
        <title>Genome sequencing of Cellulomonas bogoriensis 69B4.</title>
        <authorList>
            <person name="Chen F."/>
            <person name="Li Y."/>
            <person name="Wang G."/>
        </authorList>
    </citation>
    <scope>NUCLEOTIDE SEQUENCE [LARGE SCALE GENOMIC DNA]</scope>
    <source>
        <strain evidence="4 5">69B4</strain>
    </source>
</reference>
<dbReference type="InterPro" id="IPR009097">
    <property type="entry name" value="Cyclic_Pdiesterase"/>
</dbReference>
<dbReference type="PANTHER" id="PTHR35561:SF1">
    <property type="entry name" value="RNA 2',3'-CYCLIC PHOSPHODIESTERASE"/>
    <property type="match status" value="1"/>
</dbReference>
<dbReference type="EC" id="3.1.4.58" evidence="2"/>
<evidence type="ECO:0000313" key="4">
    <source>
        <dbReference type="EMBL" id="KGM11251.1"/>
    </source>
</evidence>
<dbReference type="Gene3D" id="3.90.1140.10">
    <property type="entry name" value="Cyclic phosphodiesterase"/>
    <property type="match status" value="1"/>
</dbReference>
<keyword evidence="1 2" id="KW-0378">Hydrolase</keyword>
<dbReference type="EMBL" id="AXCZ01000120">
    <property type="protein sequence ID" value="KGM11251.1"/>
    <property type="molecule type" value="Genomic_DNA"/>
</dbReference>
<dbReference type="NCBIfam" id="TIGR02258">
    <property type="entry name" value="2_5_ligase"/>
    <property type="match status" value="1"/>
</dbReference>
<accession>A0A0A0BTL9</accession>
<evidence type="ECO:0000313" key="5">
    <source>
        <dbReference type="Proteomes" id="UP000054314"/>
    </source>
</evidence>
<feature type="short sequence motif" description="HXTX 1" evidence="2">
    <location>
        <begin position="45"/>
        <end position="48"/>
    </location>
</feature>
<comment type="similarity">
    <text evidence="2">Belongs to the 2H phosphoesterase superfamily. ThpR family.</text>
</comment>
<dbReference type="GO" id="GO:0004113">
    <property type="term" value="F:2',3'-cyclic-nucleotide 3'-phosphodiesterase activity"/>
    <property type="evidence" value="ECO:0007669"/>
    <property type="project" value="InterPro"/>
</dbReference>
<dbReference type="OrthoDB" id="9787070at2"/>
<dbReference type="Pfam" id="PF13563">
    <property type="entry name" value="2_5_RNA_ligase2"/>
    <property type="match status" value="1"/>
</dbReference>
<dbReference type="PANTHER" id="PTHR35561">
    <property type="entry name" value="RNA 2',3'-CYCLIC PHOSPHODIESTERASE"/>
    <property type="match status" value="1"/>
</dbReference>
<evidence type="ECO:0000256" key="3">
    <source>
        <dbReference type="SAM" id="MobiDB-lite"/>
    </source>
</evidence>
<dbReference type="AlphaFoldDB" id="A0A0A0BTL9"/>
<feature type="active site" description="Proton acceptor" evidence="2">
    <location>
        <position position="129"/>
    </location>
</feature>
<comment type="catalytic activity">
    <reaction evidence="2">
        <text>a 3'-end 2',3'-cyclophospho-ribonucleotide-RNA + H2O = a 3'-end 2'-phospho-ribonucleotide-RNA + H(+)</text>
        <dbReference type="Rhea" id="RHEA:11828"/>
        <dbReference type="Rhea" id="RHEA-COMP:10464"/>
        <dbReference type="Rhea" id="RHEA-COMP:17353"/>
        <dbReference type="ChEBI" id="CHEBI:15377"/>
        <dbReference type="ChEBI" id="CHEBI:15378"/>
        <dbReference type="ChEBI" id="CHEBI:83064"/>
        <dbReference type="ChEBI" id="CHEBI:173113"/>
        <dbReference type="EC" id="3.1.4.58"/>
    </reaction>
</comment>
<dbReference type="GO" id="GO:0008664">
    <property type="term" value="F:RNA 2',3'-cyclic 3'-phosphodiesterase activity"/>
    <property type="evidence" value="ECO:0007669"/>
    <property type="project" value="UniProtKB-EC"/>
</dbReference>
<keyword evidence="4" id="KW-0436">Ligase</keyword>
<protein>
    <recommendedName>
        <fullName evidence="2">RNA 2',3'-cyclic phosphodiesterase</fullName>
        <shortName evidence="2">RNA 2',3'-CPDase</shortName>
        <ecNumber evidence="2">3.1.4.58</ecNumber>
    </recommendedName>
</protein>
<comment type="caution">
    <text evidence="4">The sequence shown here is derived from an EMBL/GenBank/DDBJ whole genome shotgun (WGS) entry which is preliminary data.</text>
</comment>
<feature type="short sequence motif" description="HXTX 2" evidence="2">
    <location>
        <begin position="129"/>
        <end position="132"/>
    </location>
</feature>
<name>A0A0A0BTL9_9CELL</name>
<dbReference type="InterPro" id="IPR004175">
    <property type="entry name" value="RNA_CPDase"/>
</dbReference>
<keyword evidence="5" id="KW-1185">Reference proteome</keyword>
<dbReference type="HAMAP" id="MF_01940">
    <property type="entry name" value="RNA_CPDase"/>
    <property type="match status" value="1"/>
</dbReference>
<proteinExistence type="inferred from homology"/>
<comment type="function">
    <text evidence="2">Hydrolyzes RNA 2',3'-cyclic phosphodiester to an RNA 2'-phosphomonoester.</text>
</comment>
<feature type="region of interest" description="Disordered" evidence="3">
    <location>
        <begin position="179"/>
        <end position="206"/>
    </location>
</feature>
<evidence type="ECO:0000256" key="2">
    <source>
        <dbReference type="HAMAP-Rule" id="MF_01940"/>
    </source>
</evidence>
<sequence>MRLFVAVRPPENVLEHAADALAAVVGAAGHDGRGPIRWTPPENRHVTLGFYGEVPDGLLDEVAGRVSDVAGRTAPLILELRGAGVFSGRTLWLGVAGEVDALVALGRQVVRIGEDLTGRRDERPRSRPHMTVGRIRVSSTGRHGRHRDAAGPLTSMVRALALYQGPAWTVDRVHLVRSEPGRGRSGGPLYTDLAGPDLGAGPVGAD</sequence>
<dbReference type="SUPFAM" id="SSF55144">
    <property type="entry name" value="LigT-like"/>
    <property type="match status" value="1"/>
</dbReference>
<gene>
    <name evidence="4" type="ORF">N869_03270</name>
</gene>
<dbReference type="GO" id="GO:0016874">
    <property type="term" value="F:ligase activity"/>
    <property type="evidence" value="ECO:0007669"/>
    <property type="project" value="UniProtKB-KW"/>
</dbReference>
<organism evidence="4 5">
    <name type="scientific">Cellulomonas bogoriensis 69B4 = DSM 16987</name>
    <dbReference type="NCBI Taxonomy" id="1386082"/>
    <lineage>
        <taxon>Bacteria</taxon>
        <taxon>Bacillati</taxon>
        <taxon>Actinomycetota</taxon>
        <taxon>Actinomycetes</taxon>
        <taxon>Micrococcales</taxon>
        <taxon>Cellulomonadaceae</taxon>
        <taxon>Cellulomonas</taxon>
    </lineage>
</organism>
<dbReference type="Proteomes" id="UP000054314">
    <property type="component" value="Unassembled WGS sequence"/>
</dbReference>
<dbReference type="RefSeq" id="WP_035061372.1">
    <property type="nucleotide sequence ID" value="NZ_AXCZ01000120.1"/>
</dbReference>